<feature type="non-terminal residue" evidence="1">
    <location>
        <position position="108"/>
    </location>
</feature>
<dbReference type="OrthoDB" id="2205812at2759"/>
<proteinExistence type="predicted"/>
<reference evidence="1" key="1">
    <citation type="journal article" date="2020" name="New Phytol.">
        <title>Comparative genomics reveals dynamic genome evolution in host specialist ectomycorrhizal fungi.</title>
        <authorList>
            <person name="Lofgren L.A."/>
            <person name="Nguyen N.H."/>
            <person name="Vilgalys R."/>
            <person name="Ruytinx J."/>
            <person name="Liao H.L."/>
            <person name="Branco S."/>
            <person name="Kuo A."/>
            <person name="LaButti K."/>
            <person name="Lipzen A."/>
            <person name="Andreopoulos W."/>
            <person name="Pangilinan J."/>
            <person name="Riley R."/>
            <person name="Hundley H."/>
            <person name="Na H."/>
            <person name="Barry K."/>
            <person name="Grigoriev I.V."/>
            <person name="Stajich J.E."/>
            <person name="Kennedy P.G."/>
        </authorList>
    </citation>
    <scope>NUCLEOTIDE SEQUENCE</scope>
    <source>
        <strain evidence="1">S12</strain>
    </source>
</reference>
<name>A0A9P7AAQ5_9AGAM</name>
<dbReference type="Proteomes" id="UP000719766">
    <property type="component" value="Unassembled WGS sequence"/>
</dbReference>
<dbReference type="EMBL" id="JABBWE010000116">
    <property type="protein sequence ID" value="KAG1785203.1"/>
    <property type="molecule type" value="Genomic_DNA"/>
</dbReference>
<dbReference type="AlphaFoldDB" id="A0A9P7AAQ5"/>
<dbReference type="RefSeq" id="XP_041152688.1">
    <property type="nucleotide sequence ID" value="XM_041296121.1"/>
</dbReference>
<evidence type="ECO:0000313" key="1">
    <source>
        <dbReference type="EMBL" id="KAG1785203.1"/>
    </source>
</evidence>
<comment type="caution">
    <text evidence="1">The sequence shown here is derived from an EMBL/GenBank/DDBJ whole genome shotgun (WGS) entry which is preliminary data.</text>
</comment>
<feature type="non-terminal residue" evidence="1">
    <location>
        <position position="1"/>
    </location>
</feature>
<evidence type="ECO:0000313" key="2">
    <source>
        <dbReference type="Proteomes" id="UP000719766"/>
    </source>
</evidence>
<accession>A0A9P7AAQ5</accession>
<dbReference type="GeneID" id="64589885"/>
<protein>
    <submittedName>
        <fullName evidence="1">Uncharacterized protein</fullName>
    </submittedName>
</protein>
<gene>
    <name evidence="1" type="ORF">HD556DRAFT_1188518</name>
</gene>
<keyword evidence="2" id="KW-1185">Reference proteome</keyword>
<sequence>IDIANEGKSIRILSTWVNGTNEQDICSPILDKIENTLQRWEKWRPTIEGRKIIIQRTVGSMSLYLATAQGMPKEIEDLLIKRSRKFAWDSKGNNSASINILYAPVKEG</sequence>
<organism evidence="1 2">
    <name type="scientific">Suillus plorans</name>
    <dbReference type="NCBI Taxonomy" id="116603"/>
    <lineage>
        <taxon>Eukaryota</taxon>
        <taxon>Fungi</taxon>
        <taxon>Dikarya</taxon>
        <taxon>Basidiomycota</taxon>
        <taxon>Agaricomycotina</taxon>
        <taxon>Agaricomycetes</taxon>
        <taxon>Agaricomycetidae</taxon>
        <taxon>Boletales</taxon>
        <taxon>Suillineae</taxon>
        <taxon>Suillaceae</taxon>
        <taxon>Suillus</taxon>
    </lineage>
</organism>